<organism evidence="1">
    <name type="scientific">Anguilla anguilla</name>
    <name type="common">European freshwater eel</name>
    <name type="synonym">Muraena anguilla</name>
    <dbReference type="NCBI Taxonomy" id="7936"/>
    <lineage>
        <taxon>Eukaryota</taxon>
        <taxon>Metazoa</taxon>
        <taxon>Chordata</taxon>
        <taxon>Craniata</taxon>
        <taxon>Vertebrata</taxon>
        <taxon>Euteleostomi</taxon>
        <taxon>Actinopterygii</taxon>
        <taxon>Neopterygii</taxon>
        <taxon>Teleostei</taxon>
        <taxon>Anguilliformes</taxon>
        <taxon>Anguillidae</taxon>
        <taxon>Anguilla</taxon>
    </lineage>
</organism>
<sequence length="37" mass="4173">MMRMPQIQPSSIVAGLQASRNIIILPASCLREQFFPQ</sequence>
<dbReference type="EMBL" id="GBXM01032264">
    <property type="protein sequence ID" value="JAH76313.1"/>
    <property type="molecule type" value="Transcribed_RNA"/>
</dbReference>
<proteinExistence type="predicted"/>
<reference evidence="1" key="1">
    <citation type="submission" date="2014-11" db="EMBL/GenBank/DDBJ databases">
        <authorList>
            <person name="Amaro Gonzalez C."/>
        </authorList>
    </citation>
    <scope>NUCLEOTIDE SEQUENCE</scope>
</reference>
<dbReference type="AlphaFoldDB" id="A0A0E9VGK1"/>
<evidence type="ECO:0000313" key="1">
    <source>
        <dbReference type="EMBL" id="JAH76313.1"/>
    </source>
</evidence>
<name>A0A0E9VGK1_ANGAN</name>
<accession>A0A0E9VGK1</accession>
<reference evidence="1" key="2">
    <citation type="journal article" date="2015" name="Fish Shellfish Immunol.">
        <title>Early steps in the European eel (Anguilla anguilla)-Vibrio vulnificus interaction in the gills: Role of the RtxA13 toxin.</title>
        <authorList>
            <person name="Callol A."/>
            <person name="Pajuelo D."/>
            <person name="Ebbesson L."/>
            <person name="Teles M."/>
            <person name="MacKenzie S."/>
            <person name="Amaro C."/>
        </authorList>
    </citation>
    <scope>NUCLEOTIDE SEQUENCE</scope>
</reference>
<protein>
    <submittedName>
        <fullName evidence="1">Uncharacterized protein</fullName>
    </submittedName>
</protein>